<dbReference type="AlphaFoldDB" id="A0A914YIP9"/>
<accession>A0A914YIP9</accession>
<name>A0A914YIP9_9BILA</name>
<dbReference type="InterPro" id="IPR002018">
    <property type="entry name" value="CarbesteraseB"/>
</dbReference>
<organism evidence="2 3">
    <name type="scientific">Panagrolaimus superbus</name>
    <dbReference type="NCBI Taxonomy" id="310955"/>
    <lineage>
        <taxon>Eukaryota</taxon>
        <taxon>Metazoa</taxon>
        <taxon>Ecdysozoa</taxon>
        <taxon>Nematoda</taxon>
        <taxon>Chromadorea</taxon>
        <taxon>Rhabditida</taxon>
        <taxon>Tylenchina</taxon>
        <taxon>Panagrolaimomorpha</taxon>
        <taxon>Panagrolaimoidea</taxon>
        <taxon>Panagrolaimidae</taxon>
        <taxon>Panagrolaimus</taxon>
    </lineage>
</organism>
<dbReference type="Pfam" id="PF00135">
    <property type="entry name" value="COesterase"/>
    <property type="match status" value="1"/>
</dbReference>
<feature type="domain" description="Carboxylesterase type B" evidence="1">
    <location>
        <begin position="15"/>
        <end position="61"/>
    </location>
</feature>
<evidence type="ECO:0000313" key="2">
    <source>
        <dbReference type="Proteomes" id="UP000887577"/>
    </source>
</evidence>
<evidence type="ECO:0000259" key="1">
    <source>
        <dbReference type="Pfam" id="PF00135"/>
    </source>
</evidence>
<reference evidence="3" key="1">
    <citation type="submission" date="2022-11" db="UniProtKB">
        <authorList>
            <consortium name="WormBaseParasite"/>
        </authorList>
    </citation>
    <scope>IDENTIFICATION</scope>
</reference>
<dbReference type="InterPro" id="IPR029058">
    <property type="entry name" value="AB_hydrolase_fold"/>
</dbReference>
<dbReference type="Gene3D" id="3.40.50.1820">
    <property type="entry name" value="alpha/beta hydrolase"/>
    <property type="match status" value="1"/>
</dbReference>
<keyword evidence="2" id="KW-1185">Reference proteome</keyword>
<dbReference type="Proteomes" id="UP000887577">
    <property type="component" value="Unplaced"/>
</dbReference>
<dbReference type="SUPFAM" id="SSF53474">
    <property type="entry name" value="alpha/beta-Hydrolases"/>
    <property type="match status" value="1"/>
</dbReference>
<sequence length="72" mass="8008">MGSTHSTKKNILYPHPIVETEYGLIEGMNVLIPKDSQKRIAKVFLGLPFAAPPLGNLRFEQQVIIIQKFAGC</sequence>
<protein>
    <submittedName>
        <fullName evidence="3">Carboxylesterase type B domain-containing protein</fullName>
    </submittedName>
</protein>
<dbReference type="WBParaSite" id="PSU_v2.g1870.t1">
    <property type="protein sequence ID" value="PSU_v2.g1870.t1"/>
    <property type="gene ID" value="PSU_v2.g1870"/>
</dbReference>
<proteinExistence type="predicted"/>
<evidence type="ECO:0000313" key="3">
    <source>
        <dbReference type="WBParaSite" id="PSU_v2.g1870.t1"/>
    </source>
</evidence>